<name>A0A8I0GD28_9ACTO</name>
<organism evidence="3 4">
    <name type="scientific">Nanchangia anserum</name>
    <dbReference type="NCBI Taxonomy" id="2692125"/>
    <lineage>
        <taxon>Bacteria</taxon>
        <taxon>Bacillati</taxon>
        <taxon>Actinomycetota</taxon>
        <taxon>Actinomycetes</taxon>
        <taxon>Actinomycetales</taxon>
        <taxon>Actinomycetaceae</taxon>
        <taxon>Nanchangia</taxon>
    </lineage>
</organism>
<feature type="region of interest" description="Disordered" evidence="1">
    <location>
        <begin position="389"/>
        <end position="412"/>
    </location>
</feature>
<dbReference type="Proteomes" id="UP000627538">
    <property type="component" value="Unassembled WGS sequence"/>
</dbReference>
<dbReference type="NCBIfam" id="NF042935">
    <property type="entry name" value="SCO6880_fam"/>
    <property type="match status" value="1"/>
</dbReference>
<evidence type="ECO:0000256" key="2">
    <source>
        <dbReference type="SAM" id="Phobius"/>
    </source>
</evidence>
<comment type="caution">
    <text evidence="3">The sequence shown here is derived from an EMBL/GenBank/DDBJ whole genome shotgun (WGS) entry which is preliminary data.</text>
</comment>
<dbReference type="EMBL" id="JACRUO010000001">
    <property type="protein sequence ID" value="MBD3689771.1"/>
    <property type="molecule type" value="Genomic_DNA"/>
</dbReference>
<sequence length="492" mass="52642">MKYQSEVGYGNWHQARSAVLGRFSALATVVMIGGLVVSVVANMAFGLMGLFTGFTVTALATALIQYEPEGGHKLPTLLGIRMAWFRAKTRRESAFVGGLLNEKARGAAQLPGAGTAIELWDCQTGSGADFVLIEHKRVNAFSVVFETAPEGNDLVDAGVVDQRVAVWGAFLADLGYEPNLIGASVVVESAPDMGERLRNNIVPRLSEAAPAAAVATMEDVMATYPEGAATTSAYVTLTWSGEHQKRSELAREIASRVPGLAAGLNGCGAGGISLVTAPRLARIIRQSYDPDSAALFAEADALGQRVDVSWNDAGAIGAAAQWDCYLHEGARSVTWEMSGAPRGIVRSSVLEHLLAPHHSMRRKRVTMLYTPISAAQTAKLVEENIRSADQRVRGTQRASERERKQQADAYKTASEEARGAGLVDFGMLVTVTDVFDGDFEPISAAVDGLAASAKLRLRRCWGHQDSAFLVSLPLGVVPARYDWAPAKLKELM</sequence>
<keyword evidence="2" id="KW-1133">Transmembrane helix</keyword>
<feature type="transmembrane region" description="Helical" evidence="2">
    <location>
        <begin position="20"/>
        <end position="41"/>
    </location>
</feature>
<dbReference type="InterPro" id="IPR049978">
    <property type="entry name" value="SCO6880-like"/>
</dbReference>
<protein>
    <recommendedName>
        <fullName evidence="5">Integral membrane protein</fullName>
    </recommendedName>
</protein>
<evidence type="ECO:0000313" key="3">
    <source>
        <dbReference type="EMBL" id="MBD3689771.1"/>
    </source>
</evidence>
<gene>
    <name evidence="3" type="ORF">H8R10_05965</name>
</gene>
<keyword evidence="2" id="KW-0472">Membrane</keyword>
<proteinExistence type="predicted"/>
<dbReference type="RefSeq" id="WP_191071795.1">
    <property type="nucleotide sequence ID" value="NZ_JACRUO010000001.1"/>
</dbReference>
<keyword evidence="2" id="KW-0812">Transmembrane</keyword>
<evidence type="ECO:0008006" key="5">
    <source>
        <dbReference type="Google" id="ProtNLM"/>
    </source>
</evidence>
<feature type="compositionally biased region" description="Basic and acidic residues" evidence="1">
    <location>
        <begin position="389"/>
        <end position="406"/>
    </location>
</feature>
<accession>A0A8I0GD28</accession>
<evidence type="ECO:0000313" key="4">
    <source>
        <dbReference type="Proteomes" id="UP000627538"/>
    </source>
</evidence>
<evidence type="ECO:0000256" key="1">
    <source>
        <dbReference type="SAM" id="MobiDB-lite"/>
    </source>
</evidence>
<dbReference type="AlphaFoldDB" id="A0A8I0GD28"/>
<keyword evidence="4" id="KW-1185">Reference proteome</keyword>
<reference evidence="3 4" key="1">
    <citation type="submission" date="2020-08" db="EMBL/GenBank/DDBJ databases">
        <title>Winkia gen. nov., sp. nov., isolated from faeces of the Anser albifrons in China.</title>
        <authorList>
            <person name="Liu Q."/>
        </authorList>
    </citation>
    <scope>NUCLEOTIDE SEQUENCE [LARGE SCALE GENOMIC DNA]</scope>
    <source>
        <strain evidence="3 4">C62</strain>
    </source>
</reference>